<protein>
    <recommendedName>
        <fullName evidence="1">Aspartyl/glutamyl-tRNA(Asn/Gln) amidotransferase subunit C</fullName>
        <shortName evidence="1">Asp/Glu-ADT subunit C</shortName>
        <ecNumber evidence="1">6.3.5.-</ecNumber>
    </recommendedName>
</protein>
<comment type="subunit">
    <text evidence="1">Heterotrimer of A, B and C subunits.</text>
</comment>
<dbReference type="GO" id="GO:0016740">
    <property type="term" value="F:transferase activity"/>
    <property type="evidence" value="ECO:0007669"/>
    <property type="project" value="UniProtKB-KW"/>
</dbReference>
<evidence type="ECO:0000256" key="1">
    <source>
        <dbReference type="HAMAP-Rule" id="MF_00122"/>
    </source>
</evidence>
<dbReference type="GO" id="GO:0050567">
    <property type="term" value="F:glutaminyl-tRNA synthase (glutamine-hydrolyzing) activity"/>
    <property type="evidence" value="ECO:0007669"/>
    <property type="project" value="UniProtKB-UniRule"/>
</dbReference>
<organism evidence="2 3">
    <name type="scientific">Tahibacter aquaticus</name>
    <dbReference type="NCBI Taxonomy" id="520092"/>
    <lineage>
        <taxon>Bacteria</taxon>
        <taxon>Pseudomonadati</taxon>
        <taxon>Pseudomonadota</taxon>
        <taxon>Gammaproteobacteria</taxon>
        <taxon>Lysobacterales</taxon>
        <taxon>Rhodanobacteraceae</taxon>
        <taxon>Tahibacter</taxon>
    </lineage>
</organism>
<keyword evidence="1" id="KW-0436">Ligase</keyword>
<reference evidence="2 3" key="1">
    <citation type="submission" date="2019-03" db="EMBL/GenBank/DDBJ databases">
        <title>Genomic Encyclopedia of Type Strains, Phase IV (KMG-IV): sequencing the most valuable type-strain genomes for metagenomic binning, comparative biology and taxonomic classification.</title>
        <authorList>
            <person name="Goeker M."/>
        </authorList>
    </citation>
    <scope>NUCLEOTIDE SEQUENCE [LARGE SCALE GENOMIC DNA]</scope>
    <source>
        <strain evidence="2 3">DSM 21667</strain>
    </source>
</reference>
<keyword evidence="1" id="KW-0648">Protein biosynthesis</keyword>
<evidence type="ECO:0000313" key="3">
    <source>
        <dbReference type="Proteomes" id="UP000295293"/>
    </source>
</evidence>
<dbReference type="PANTHER" id="PTHR15004">
    <property type="entry name" value="GLUTAMYL-TRNA(GLN) AMIDOTRANSFERASE SUBUNIT C, MITOCHONDRIAL"/>
    <property type="match status" value="1"/>
</dbReference>
<gene>
    <name evidence="1" type="primary">gatC</name>
    <name evidence="2" type="ORF">DFR29_101563</name>
</gene>
<keyword evidence="1" id="KW-0067">ATP-binding</keyword>
<evidence type="ECO:0000313" key="2">
    <source>
        <dbReference type="EMBL" id="TDR48939.1"/>
    </source>
</evidence>
<dbReference type="EC" id="6.3.5.-" evidence="1"/>
<keyword evidence="1" id="KW-0547">Nucleotide-binding</keyword>
<dbReference type="Gene3D" id="1.10.20.60">
    <property type="entry name" value="Glu-tRNAGln amidotransferase C subunit, N-terminal domain"/>
    <property type="match status" value="1"/>
</dbReference>
<dbReference type="AlphaFoldDB" id="A0A4R6ZB54"/>
<keyword evidence="2" id="KW-0808">Transferase</keyword>
<keyword evidence="3" id="KW-1185">Reference proteome</keyword>
<dbReference type="InterPro" id="IPR036113">
    <property type="entry name" value="Asp/Glu-ADT_sf_sub_c"/>
</dbReference>
<dbReference type="GO" id="GO:0006450">
    <property type="term" value="P:regulation of translational fidelity"/>
    <property type="evidence" value="ECO:0007669"/>
    <property type="project" value="InterPro"/>
</dbReference>
<dbReference type="InterPro" id="IPR003837">
    <property type="entry name" value="GatC"/>
</dbReference>
<dbReference type="SUPFAM" id="SSF141000">
    <property type="entry name" value="Glu-tRNAGln amidotransferase C subunit"/>
    <property type="match status" value="1"/>
</dbReference>
<dbReference type="GO" id="GO:0050566">
    <property type="term" value="F:asparaginyl-tRNA synthase (glutamine-hydrolyzing) activity"/>
    <property type="evidence" value="ECO:0007669"/>
    <property type="project" value="RHEA"/>
</dbReference>
<dbReference type="NCBIfam" id="TIGR00135">
    <property type="entry name" value="gatC"/>
    <property type="match status" value="1"/>
</dbReference>
<accession>A0A4R6ZB54</accession>
<name>A0A4R6ZB54_9GAMM</name>
<dbReference type="Proteomes" id="UP000295293">
    <property type="component" value="Unassembled WGS sequence"/>
</dbReference>
<dbReference type="RefSeq" id="WP_133817038.1">
    <property type="nucleotide sequence ID" value="NZ_SNZH01000001.1"/>
</dbReference>
<comment type="catalytic activity">
    <reaction evidence="1">
        <text>L-glutamyl-tRNA(Gln) + L-glutamine + ATP + H2O = L-glutaminyl-tRNA(Gln) + L-glutamate + ADP + phosphate + H(+)</text>
        <dbReference type="Rhea" id="RHEA:17521"/>
        <dbReference type="Rhea" id="RHEA-COMP:9681"/>
        <dbReference type="Rhea" id="RHEA-COMP:9684"/>
        <dbReference type="ChEBI" id="CHEBI:15377"/>
        <dbReference type="ChEBI" id="CHEBI:15378"/>
        <dbReference type="ChEBI" id="CHEBI:29985"/>
        <dbReference type="ChEBI" id="CHEBI:30616"/>
        <dbReference type="ChEBI" id="CHEBI:43474"/>
        <dbReference type="ChEBI" id="CHEBI:58359"/>
        <dbReference type="ChEBI" id="CHEBI:78520"/>
        <dbReference type="ChEBI" id="CHEBI:78521"/>
        <dbReference type="ChEBI" id="CHEBI:456216"/>
    </reaction>
</comment>
<dbReference type="EMBL" id="SNZH01000001">
    <property type="protein sequence ID" value="TDR48939.1"/>
    <property type="molecule type" value="Genomic_DNA"/>
</dbReference>
<dbReference type="Pfam" id="PF02686">
    <property type="entry name" value="GatC"/>
    <property type="match status" value="1"/>
</dbReference>
<sequence length="95" mass="10655">MSLDHTAVRHIARLARLAVREDELESLRSDLERVLHLFDDLAAANVDNLTPLAHPHDQSLGLRDDRVGETDRSEELLALAPFSQGGYYLVPKVIE</sequence>
<dbReference type="GO" id="GO:0070681">
    <property type="term" value="P:glutaminyl-tRNAGln biosynthesis via transamidation"/>
    <property type="evidence" value="ECO:0007669"/>
    <property type="project" value="TreeGrafter"/>
</dbReference>
<dbReference type="GO" id="GO:0006412">
    <property type="term" value="P:translation"/>
    <property type="evidence" value="ECO:0007669"/>
    <property type="project" value="UniProtKB-UniRule"/>
</dbReference>
<proteinExistence type="inferred from homology"/>
<dbReference type="PANTHER" id="PTHR15004:SF0">
    <property type="entry name" value="GLUTAMYL-TRNA(GLN) AMIDOTRANSFERASE SUBUNIT C, MITOCHONDRIAL"/>
    <property type="match status" value="1"/>
</dbReference>
<dbReference type="HAMAP" id="MF_00122">
    <property type="entry name" value="GatC"/>
    <property type="match status" value="1"/>
</dbReference>
<comment type="catalytic activity">
    <reaction evidence="1">
        <text>L-aspartyl-tRNA(Asn) + L-glutamine + ATP + H2O = L-asparaginyl-tRNA(Asn) + L-glutamate + ADP + phosphate + 2 H(+)</text>
        <dbReference type="Rhea" id="RHEA:14513"/>
        <dbReference type="Rhea" id="RHEA-COMP:9674"/>
        <dbReference type="Rhea" id="RHEA-COMP:9677"/>
        <dbReference type="ChEBI" id="CHEBI:15377"/>
        <dbReference type="ChEBI" id="CHEBI:15378"/>
        <dbReference type="ChEBI" id="CHEBI:29985"/>
        <dbReference type="ChEBI" id="CHEBI:30616"/>
        <dbReference type="ChEBI" id="CHEBI:43474"/>
        <dbReference type="ChEBI" id="CHEBI:58359"/>
        <dbReference type="ChEBI" id="CHEBI:78515"/>
        <dbReference type="ChEBI" id="CHEBI:78516"/>
        <dbReference type="ChEBI" id="CHEBI:456216"/>
    </reaction>
</comment>
<comment type="similarity">
    <text evidence="1">Belongs to the GatC family.</text>
</comment>
<comment type="function">
    <text evidence="1">Allows the formation of correctly charged Asn-tRNA(Asn) or Gln-tRNA(Gln) through the transamidation of misacylated Asp-tRNA(Asn) or Glu-tRNA(Gln) in organisms which lack either or both of asparaginyl-tRNA or glutaminyl-tRNA synthetases. The reaction takes place in the presence of glutamine and ATP through an activated phospho-Asp-tRNA(Asn) or phospho-Glu-tRNA(Gln).</text>
</comment>
<comment type="caution">
    <text evidence="2">The sequence shown here is derived from an EMBL/GenBank/DDBJ whole genome shotgun (WGS) entry which is preliminary data.</text>
</comment>
<dbReference type="OrthoDB" id="9794326at2"/>
<dbReference type="GO" id="GO:0005524">
    <property type="term" value="F:ATP binding"/>
    <property type="evidence" value="ECO:0007669"/>
    <property type="project" value="UniProtKB-KW"/>
</dbReference>